<proteinExistence type="inferred from homology"/>
<keyword evidence="12" id="KW-0378">Hydrolase</keyword>
<dbReference type="Gene3D" id="1.10.3810.10">
    <property type="entry name" value="Biosynthetic peptidoglycan transglycosylase-like"/>
    <property type="match status" value="1"/>
</dbReference>
<dbReference type="GO" id="GO:0030288">
    <property type="term" value="C:outer membrane-bounded periplasmic space"/>
    <property type="evidence" value="ECO:0007669"/>
    <property type="project" value="TreeGrafter"/>
</dbReference>
<accession>A0A5C4RWL3</accession>
<feature type="domain" description="Bifunctional transglycosylase second" evidence="29">
    <location>
        <begin position="73"/>
        <end position="156"/>
    </location>
</feature>
<dbReference type="InterPro" id="IPR023346">
    <property type="entry name" value="Lysozyme-like_dom_sf"/>
</dbReference>
<dbReference type="AlphaFoldDB" id="A0A5C4RWL3"/>
<dbReference type="SUPFAM" id="SSF56601">
    <property type="entry name" value="beta-lactamase/transpeptidase-like"/>
    <property type="match status" value="1"/>
</dbReference>
<dbReference type="GO" id="GO:0006508">
    <property type="term" value="P:proteolysis"/>
    <property type="evidence" value="ECO:0007669"/>
    <property type="project" value="UniProtKB-KW"/>
</dbReference>
<evidence type="ECO:0000256" key="16">
    <source>
        <dbReference type="ARBA" id="ARBA00023251"/>
    </source>
</evidence>
<dbReference type="Gene3D" id="3.40.710.10">
    <property type="entry name" value="DD-peptidase/beta-lactamase superfamily"/>
    <property type="match status" value="1"/>
</dbReference>
<evidence type="ECO:0000259" key="28">
    <source>
        <dbReference type="Pfam" id="PF00912"/>
    </source>
</evidence>
<dbReference type="GO" id="GO:0008360">
    <property type="term" value="P:regulation of cell shape"/>
    <property type="evidence" value="ECO:0007669"/>
    <property type="project" value="UniProtKB-UniRule"/>
</dbReference>
<dbReference type="Pfam" id="PF00912">
    <property type="entry name" value="Transgly"/>
    <property type="match status" value="1"/>
</dbReference>
<feature type="active site" description="Acyl-ester intermediate; for transpeptidase activity" evidence="24">
    <location>
        <position position="470"/>
    </location>
</feature>
<evidence type="ECO:0000256" key="18">
    <source>
        <dbReference type="ARBA" id="ARBA00023316"/>
    </source>
</evidence>
<dbReference type="GO" id="GO:0008658">
    <property type="term" value="F:penicillin binding"/>
    <property type="evidence" value="ECO:0007669"/>
    <property type="project" value="UniProtKB-UniRule"/>
</dbReference>
<evidence type="ECO:0000256" key="9">
    <source>
        <dbReference type="ARBA" id="ARBA00022670"/>
    </source>
</evidence>
<evidence type="ECO:0000256" key="3">
    <source>
        <dbReference type="ARBA" id="ARBA00004752"/>
    </source>
</evidence>
<evidence type="ECO:0000256" key="26">
    <source>
        <dbReference type="SAM" id="Phobius"/>
    </source>
</evidence>
<keyword evidence="15 26" id="KW-0472">Membrane</keyword>
<evidence type="ECO:0000256" key="14">
    <source>
        <dbReference type="ARBA" id="ARBA00022984"/>
    </source>
</evidence>
<keyword evidence="26" id="KW-1133">Transmembrane helix</keyword>
<dbReference type="Gene3D" id="3.30.2060.10">
    <property type="entry name" value="Penicillin-binding protein 1b domain"/>
    <property type="match status" value="1"/>
</dbReference>
<dbReference type="SUPFAM" id="SSF53955">
    <property type="entry name" value="Lysozyme-like"/>
    <property type="match status" value="1"/>
</dbReference>
<comment type="function">
    <text evidence="1 23">Cell wall formation. Synthesis of cross-linked peptidoglycan from the lipid intermediates. The enzyme has a penicillin-insensitive transglycosylase N-terminal domain (formation of linear glycan strands) and a penicillin-sensitive transpeptidase C-terminal domain (cross-linking of the peptide subunits).</text>
</comment>
<dbReference type="GO" id="GO:0009274">
    <property type="term" value="C:peptidoglycan-based cell wall"/>
    <property type="evidence" value="ECO:0007669"/>
    <property type="project" value="UniProtKB-UniRule"/>
</dbReference>
<evidence type="ECO:0000256" key="6">
    <source>
        <dbReference type="ARBA" id="ARBA00018637"/>
    </source>
</evidence>
<dbReference type="Pfam" id="PF00905">
    <property type="entry name" value="Transpeptidase"/>
    <property type="match status" value="1"/>
</dbReference>
<dbReference type="InterPro" id="IPR001264">
    <property type="entry name" value="Glyco_trans_51"/>
</dbReference>
<keyword evidence="10 23" id="KW-0328">Glycosyltransferase</keyword>
<evidence type="ECO:0000256" key="22">
    <source>
        <dbReference type="NCBIfam" id="TIGR02071"/>
    </source>
</evidence>
<feature type="region of interest" description="Disordered" evidence="25">
    <location>
        <begin position="772"/>
        <end position="791"/>
    </location>
</feature>
<dbReference type="InterPro" id="IPR028166">
    <property type="entry name" value="UB2H"/>
</dbReference>
<evidence type="ECO:0000256" key="15">
    <source>
        <dbReference type="ARBA" id="ARBA00023136"/>
    </source>
</evidence>
<evidence type="ECO:0000259" key="27">
    <source>
        <dbReference type="Pfam" id="PF00905"/>
    </source>
</evidence>
<dbReference type="PANTHER" id="PTHR32282:SF11">
    <property type="entry name" value="PENICILLIN-BINDING PROTEIN 1B"/>
    <property type="match status" value="1"/>
</dbReference>
<dbReference type="InterPro" id="IPR011813">
    <property type="entry name" value="PBP_1b"/>
</dbReference>
<evidence type="ECO:0000256" key="12">
    <source>
        <dbReference type="ARBA" id="ARBA00022801"/>
    </source>
</evidence>
<feature type="transmembrane region" description="Helical" evidence="26">
    <location>
        <begin position="24"/>
        <end position="47"/>
    </location>
</feature>
<keyword evidence="8" id="KW-0121">Carboxypeptidase</keyword>
<evidence type="ECO:0000259" key="29">
    <source>
        <dbReference type="Pfam" id="PF14814"/>
    </source>
</evidence>
<evidence type="ECO:0000313" key="31">
    <source>
        <dbReference type="Proteomes" id="UP000305760"/>
    </source>
</evidence>
<comment type="pathway">
    <text evidence="3 23">Cell wall biogenesis; peptidoglycan biosynthesis.</text>
</comment>
<keyword evidence="26" id="KW-0812">Transmembrane</keyword>
<keyword evidence="31" id="KW-1185">Reference proteome</keyword>
<dbReference type="NCBIfam" id="TIGR02071">
    <property type="entry name" value="PBP_1b"/>
    <property type="match status" value="1"/>
</dbReference>
<feature type="domain" description="Penicillin-binding protein transpeptidase" evidence="27">
    <location>
        <begin position="433"/>
        <end position="675"/>
    </location>
</feature>
<dbReference type="InterPro" id="IPR050396">
    <property type="entry name" value="Glycosyltr_51/Transpeptidase"/>
</dbReference>
<dbReference type="PANTHER" id="PTHR32282">
    <property type="entry name" value="BINDING PROTEIN TRANSPEPTIDASE, PUTATIVE-RELATED"/>
    <property type="match status" value="1"/>
</dbReference>
<dbReference type="InterPro" id="IPR036950">
    <property type="entry name" value="PBP_transglycosylase"/>
</dbReference>
<dbReference type="GO" id="GO:0009252">
    <property type="term" value="P:peptidoglycan biosynthetic process"/>
    <property type="evidence" value="ECO:0007669"/>
    <property type="project" value="UniProtKB-UniRule"/>
</dbReference>
<evidence type="ECO:0000256" key="2">
    <source>
        <dbReference type="ARBA" id="ARBA00004236"/>
    </source>
</evidence>
<evidence type="ECO:0000256" key="25">
    <source>
        <dbReference type="SAM" id="MobiDB-lite"/>
    </source>
</evidence>
<evidence type="ECO:0000256" key="7">
    <source>
        <dbReference type="ARBA" id="ARBA00022475"/>
    </source>
</evidence>
<dbReference type="InterPro" id="IPR001460">
    <property type="entry name" value="PCN-bd_Tpept"/>
</dbReference>
<dbReference type="GO" id="GO:0009002">
    <property type="term" value="F:serine-type D-Ala-D-Ala carboxypeptidase activity"/>
    <property type="evidence" value="ECO:0007669"/>
    <property type="project" value="UniProtKB-EC"/>
</dbReference>
<evidence type="ECO:0000256" key="13">
    <source>
        <dbReference type="ARBA" id="ARBA00022960"/>
    </source>
</evidence>
<dbReference type="InterPro" id="IPR012338">
    <property type="entry name" value="Beta-lactam/transpept-like"/>
</dbReference>
<feature type="compositionally biased region" description="Basic and acidic residues" evidence="25">
    <location>
        <begin position="779"/>
        <end position="791"/>
    </location>
</feature>
<comment type="catalytic activity">
    <reaction evidence="20">
        <text>Preferential cleavage: (Ac)2-L-Lys-D-Ala-|-D-Ala. Also transpeptidation of peptidyl-alanyl moieties that are N-acyl substituents of D-alanine.</text>
        <dbReference type="EC" id="3.4.16.4"/>
    </reaction>
</comment>
<keyword evidence="14 23" id="KW-0573">Peptidoglycan synthesis</keyword>
<comment type="similarity">
    <text evidence="4 23">In the C-terminal section; belongs to the transpeptidase family.</text>
</comment>
<gene>
    <name evidence="30" type="primary">mrcB</name>
    <name evidence="30" type="ORF">E1B00_06590</name>
</gene>
<keyword evidence="7" id="KW-1003">Cell membrane</keyword>
<comment type="similarity">
    <text evidence="5 23">In the N-terminal section; belongs to the glycosyltransferase 51 family.</text>
</comment>
<dbReference type="Pfam" id="PF14814">
    <property type="entry name" value="UB2H"/>
    <property type="match status" value="1"/>
</dbReference>
<dbReference type="GO" id="GO:0071555">
    <property type="term" value="P:cell wall organization"/>
    <property type="evidence" value="ECO:0007669"/>
    <property type="project" value="UniProtKB-UniRule"/>
</dbReference>
<dbReference type="EMBL" id="SMDR01000001">
    <property type="protein sequence ID" value="TNJ35418.1"/>
    <property type="molecule type" value="Genomic_DNA"/>
</dbReference>
<dbReference type="OrthoDB" id="9766909at2"/>
<feature type="domain" description="Glycosyl transferase family 51" evidence="28">
    <location>
        <begin position="169"/>
        <end position="338"/>
    </location>
</feature>
<sequence>MSVPRSASPPNSGSSPVRPRWRKWLVRGALLALGLAVGIGVPVFWVLDKQVRAEFEQLAWQVPTRVYARPLRLEPGLRLDPATLELELAAAAYRKDGSGDLPGTWSRDGGRFHIATRAFTDLDGPVPGQRLEVQLAGGRVAAVRDRRADRKLDLARVDPARIATLYGNVQEERRLVQLKEVPSLLVMGLQAVEDRDFKHHHGIDPWGMMRAMWVNVREGELEQGASTLTQQLVRSLFLTREKRLSRKLKEIAYSLIIEFRYDKQRILEAYLNQVYMGQQGNQSIHGVAAASEFWFGRELGSLRTEDMALLVGMIQGPSLFDPRRKPEAAKGRRDLVLQVWNQLELIDDAEFKRARAAPLAVSARPGVTRNRNPAFMDLVRRQLARDYPADALRGAGLSVMTTLSPSAQLLSEQAVSGTLDRVQRKDGPPLQAGMVVTDTRSGEVLAMVGNRNTDTPGFNRALEAQRPVGSLLKPMVYLLALAQPGNWSLATPVDDAPVNLTLPNGRTWNPENSDGRSHGRVSLVDALAHSYNQATVRVGMDVGPERLAELLKVLAGLRAPANPSLILGSVDLSPFAMAQVYQFLASGGQIQPLRAVRGVVDTKGKAINRYDFRAEPAKEGDAVAARLVTLALQDAVTRGTGRPLLADGLGRLNAAGKTGTSNDSRDSWFAGYTGDHLAVVWVGNDKNEPTGLYGATGAMRVWSALFQKLPSAPLDVGGAGIEWGWVDAQQFATTEENCEGARRYAFVAGYLPPEHVSCVERSWLDWFRFGGDDDEEDDRRDRDRDRRRDDE</sequence>
<reference evidence="30 31" key="1">
    <citation type="submission" date="2019-03" db="EMBL/GenBank/DDBJ databases">
        <title>Arenimonas daejeonensis sp. nov., isolated from compost.</title>
        <authorList>
            <person name="Jeon C.O."/>
        </authorList>
    </citation>
    <scope>NUCLEOTIDE SEQUENCE [LARGE SCALE GENOMIC DNA]</scope>
    <source>
        <strain evidence="30 31">R29</strain>
    </source>
</reference>
<dbReference type="GO" id="GO:0005886">
    <property type="term" value="C:plasma membrane"/>
    <property type="evidence" value="ECO:0007669"/>
    <property type="project" value="UniProtKB-SubCell"/>
</dbReference>
<dbReference type="GO" id="GO:0046677">
    <property type="term" value="P:response to antibiotic"/>
    <property type="evidence" value="ECO:0007669"/>
    <property type="project" value="UniProtKB-UniRule"/>
</dbReference>
<keyword evidence="13 23" id="KW-0133">Cell shape</keyword>
<comment type="caution">
    <text evidence="30">The sequence shown here is derived from an EMBL/GenBank/DDBJ whole genome shotgun (WGS) entry which is preliminary data.</text>
</comment>
<organism evidence="30 31">
    <name type="scientific">Arenimonas terrae</name>
    <dbReference type="NCBI Taxonomy" id="2546226"/>
    <lineage>
        <taxon>Bacteria</taxon>
        <taxon>Pseudomonadati</taxon>
        <taxon>Pseudomonadota</taxon>
        <taxon>Gammaproteobacteria</taxon>
        <taxon>Lysobacterales</taxon>
        <taxon>Lysobacteraceae</taxon>
        <taxon>Arenimonas</taxon>
    </lineage>
</organism>
<keyword evidence="9" id="KW-0645">Protease</keyword>
<keyword evidence="16" id="KW-0046">Antibiotic resistance</keyword>
<protein>
    <recommendedName>
        <fullName evidence="6 22">Penicillin-binding protein 1B</fullName>
        <shortName evidence="23">PBP-1b</shortName>
        <shortName evidence="23">PBP1b</shortName>
    </recommendedName>
    <alternativeName>
        <fullName evidence="19 23">Murein polymerase</fullName>
    </alternativeName>
</protein>
<keyword evidence="17" id="KW-0511">Multifunctional enzyme</keyword>
<evidence type="ECO:0000256" key="21">
    <source>
        <dbReference type="ARBA" id="ARBA00049902"/>
    </source>
</evidence>
<evidence type="ECO:0000256" key="17">
    <source>
        <dbReference type="ARBA" id="ARBA00023268"/>
    </source>
</evidence>
<evidence type="ECO:0000256" key="4">
    <source>
        <dbReference type="ARBA" id="ARBA00007090"/>
    </source>
</evidence>
<evidence type="ECO:0000313" key="30">
    <source>
        <dbReference type="EMBL" id="TNJ35418.1"/>
    </source>
</evidence>
<name>A0A5C4RWL3_9GAMM</name>
<keyword evidence="11 23" id="KW-0808">Transferase</keyword>
<evidence type="ECO:0000256" key="10">
    <source>
        <dbReference type="ARBA" id="ARBA00022676"/>
    </source>
</evidence>
<comment type="subcellular location">
    <subcellularLocation>
        <location evidence="2">Cell membrane</location>
    </subcellularLocation>
</comment>
<dbReference type="UniPathway" id="UPA00219"/>
<evidence type="ECO:0000256" key="24">
    <source>
        <dbReference type="PIRSR" id="PIRSR002799-1"/>
    </source>
</evidence>
<dbReference type="PIRSF" id="PIRSF002799">
    <property type="entry name" value="PBP_1b"/>
    <property type="match status" value="1"/>
</dbReference>
<dbReference type="RefSeq" id="WP_139446843.1">
    <property type="nucleotide sequence ID" value="NZ_SMDR01000001.1"/>
</dbReference>
<keyword evidence="18 23" id="KW-0961">Cell wall biogenesis/degradation</keyword>
<evidence type="ECO:0000256" key="23">
    <source>
        <dbReference type="PIRNR" id="PIRNR002799"/>
    </source>
</evidence>
<evidence type="ECO:0000256" key="8">
    <source>
        <dbReference type="ARBA" id="ARBA00022645"/>
    </source>
</evidence>
<evidence type="ECO:0000256" key="19">
    <source>
        <dbReference type="ARBA" id="ARBA00032454"/>
    </source>
</evidence>
<evidence type="ECO:0000256" key="20">
    <source>
        <dbReference type="ARBA" id="ARBA00034000"/>
    </source>
</evidence>
<feature type="active site" description="Proton donor; for transglycosylase activity" evidence="24">
    <location>
        <position position="193"/>
    </location>
</feature>
<dbReference type="Proteomes" id="UP000305760">
    <property type="component" value="Unassembled WGS sequence"/>
</dbReference>
<evidence type="ECO:0000256" key="1">
    <source>
        <dbReference type="ARBA" id="ARBA00002624"/>
    </source>
</evidence>
<evidence type="ECO:0000256" key="5">
    <source>
        <dbReference type="ARBA" id="ARBA00007739"/>
    </source>
</evidence>
<evidence type="ECO:0000256" key="11">
    <source>
        <dbReference type="ARBA" id="ARBA00022679"/>
    </source>
</evidence>
<comment type="catalytic activity">
    <reaction evidence="21">
        <text>[GlcNAc-(1-&gt;4)-Mur2Ac(oyl-L-Ala-gamma-D-Glu-L-Lys-D-Ala-D-Ala)](n)-di-trans,octa-cis-undecaprenyl diphosphate + beta-D-GlcNAc-(1-&gt;4)-Mur2Ac(oyl-L-Ala-gamma-D-Glu-L-Lys-D-Ala-D-Ala)-di-trans,octa-cis-undecaprenyl diphosphate = [GlcNAc-(1-&gt;4)-Mur2Ac(oyl-L-Ala-gamma-D-Glu-L-Lys-D-Ala-D-Ala)](n+1)-di-trans,octa-cis-undecaprenyl diphosphate + di-trans,octa-cis-undecaprenyl diphosphate + H(+)</text>
        <dbReference type="Rhea" id="RHEA:23708"/>
        <dbReference type="Rhea" id="RHEA-COMP:9602"/>
        <dbReference type="Rhea" id="RHEA-COMP:9603"/>
        <dbReference type="ChEBI" id="CHEBI:15378"/>
        <dbReference type="ChEBI" id="CHEBI:58405"/>
        <dbReference type="ChEBI" id="CHEBI:60033"/>
        <dbReference type="ChEBI" id="CHEBI:78435"/>
        <dbReference type="EC" id="2.4.99.28"/>
    </reaction>
</comment>
<dbReference type="GO" id="GO:0008955">
    <property type="term" value="F:peptidoglycan glycosyltransferase activity"/>
    <property type="evidence" value="ECO:0007669"/>
    <property type="project" value="UniProtKB-UniRule"/>
</dbReference>